<dbReference type="Proteomes" id="UP000053097">
    <property type="component" value="Unassembled WGS sequence"/>
</dbReference>
<evidence type="ECO:0000256" key="1">
    <source>
        <dbReference type="SAM" id="Coils"/>
    </source>
</evidence>
<proteinExistence type="predicted"/>
<dbReference type="Proteomes" id="UP000279307">
    <property type="component" value="Chromosome 4"/>
</dbReference>
<gene>
    <name evidence="3" type="ORF">DMN91_003606</name>
    <name evidence="2" type="ORF">X777_09481</name>
</gene>
<evidence type="ECO:0008006" key="5">
    <source>
        <dbReference type="Google" id="ProtNLM"/>
    </source>
</evidence>
<keyword evidence="4" id="KW-1185">Reference proteome</keyword>
<dbReference type="EMBL" id="KK107372">
    <property type="protein sequence ID" value="EZA51725.1"/>
    <property type="molecule type" value="Genomic_DNA"/>
</dbReference>
<sequence length="223" mass="25594">MERADAAAAESRKRKREEYEMQLFGFHTRAVYATLRNIIMSRIQSKTRKLGEALEQCNTDPESLDAIKINEAQLLKAYQAASSPHLKTIENIVNKFISVPGNVLADEDKLQGTQYTEAELENIRKKLDEFQQRARRATILNAALKEELQLVEQFSICADNTDKLSRIIESDIAYQDVSEKIPRVIKNYKQFNASLDDAARVSQRVLYNTMDDFERVDCDIDNL</sequence>
<dbReference type="EMBL" id="QOIP01000004">
    <property type="protein sequence ID" value="RLU23402.1"/>
    <property type="molecule type" value="Genomic_DNA"/>
</dbReference>
<accession>A0A026W6P1</accession>
<dbReference type="OMA" id="KIAVRQM"/>
<protein>
    <recommendedName>
        <fullName evidence="5">Protein MIS12 homolog</fullName>
    </recommendedName>
</protein>
<evidence type="ECO:0000313" key="2">
    <source>
        <dbReference type="EMBL" id="EZA51725.1"/>
    </source>
</evidence>
<reference evidence="3" key="2">
    <citation type="journal article" date="2018" name="Genome Res.">
        <title>The genomic architecture and molecular evolution of ant odorant receptors.</title>
        <authorList>
            <person name="McKenzie S.K."/>
            <person name="Kronauer D.J.C."/>
        </authorList>
    </citation>
    <scope>NUCLEOTIDE SEQUENCE [LARGE SCALE GENOMIC DNA]</scope>
    <source>
        <strain evidence="3">Clonal line C1</strain>
    </source>
</reference>
<dbReference type="AlphaFoldDB" id="A0A026W6P1"/>
<name>A0A026W6P1_OOCBI</name>
<reference evidence="3" key="3">
    <citation type="submission" date="2018-07" db="EMBL/GenBank/DDBJ databases">
        <authorList>
            <person name="Mckenzie S.K."/>
            <person name="Kronauer D.J.C."/>
        </authorList>
    </citation>
    <scope>NUCLEOTIDE SEQUENCE</scope>
    <source>
        <strain evidence="3">Clonal line C1</strain>
    </source>
</reference>
<reference evidence="2 4" key="1">
    <citation type="journal article" date="2014" name="Curr. Biol.">
        <title>The genome of the clonal raider ant Cerapachys biroi.</title>
        <authorList>
            <person name="Oxley P.R."/>
            <person name="Ji L."/>
            <person name="Fetter-Pruneda I."/>
            <person name="McKenzie S.K."/>
            <person name="Li C."/>
            <person name="Hu H."/>
            <person name="Zhang G."/>
            <person name="Kronauer D.J."/>
        </authorList>
    </citation>
    <scope>NUCLEOTIDE SEQUENCE [LARGE SCALE GENOMIC DNA]</scope>
</reference>
<dbReference type="OrthoDB" id="1884855at2759"/>
<organism evidence="2 4">
    <name type="scientific">Ooceraea biroi</name>
    <name type="common">Clonal raider ant</name>
    <name type="synonym">Cerapachys biroi</name>
    <dbReference type="NCBI Taxonomy" id="2015173"/>
    <lineage>
        <taxon>Eukaryota</taxon>
        <taxon>Metazoa</taxon>
        <taxon>Ecdysozoa</taxon>
        <taxon>Arthropoda</taxon>
        <taxon>Hexapoda</taxon>
        <taxon>Insecta</taxon>
        <taxon>Pterygota</taxon>
        <taxon>Neoptera</taxon>
        <taxon>Endopterygota</taxon>
        <taxon>Hymenoptera</taxon>
        <taxon>Apocrita</taxon>
        <taxon>Aculeata</taxon>
        <taxon>Formicoidea</taxon>
        <taxon>Formicidae</taxon>
        <taxon>Dorylinae</taxon>
        <taxon>Ooceraea</taxon>
    </lineage>
</organism>
<evidence type="ECO:0000313" key="4">
    <source>
        <dbReference type="Proteomes" id="UP000053097"/>
    </source>
</evidence>
<keyword evidence="1" id="KW-0175">Coiled coil</keyword>
<evidence type="ECO:0000313" key="3">
    <source>
        <dbReference type="EMBL" id="RLU23402.1"/>
    </source>
</evidence>
<feature type="coiled-coil region" evidence="1">
    <location>
        <begin position="113"/>
        <end position="147"/>
    </location>
</feature>